<proteinExistence type="predicted"/>
<feature type="compositionally biased region" description="Basic and acidic residues" evidence="1">
    <location>
        <begin position="558"/>
        <end position="579"/>
    </location>
</feature>
<feature type="domain" description="DUF8212" evidence="3">
    <location>
        <begin position="222"/>
        <end position="244"/>
    </location>
</feature>
<evidence type="ECO:0000256" key="1">
    <source>
        <dbReference type="SAM" id="MobiDB-lite"/>
    </source>
</evidence>
<feature type="domain" description="Heterokaryon incompatibility" evidence="2">
    <location>
        <begin position="21"/>
        <end position="107"/>
    </location>
</feature>
<evidence type="ECO:0000259" key="2">
    <source>
        <dbReference type="Pfam" id="PF06985"/>
    </source>
</evidence>
<dbReference type="AlphaFoldDB" id="A0A8H4X219"/>
<dbReference type="PANTHER" id="PTHR10622:SF10">
    <property type="entry name" value="HET DOMAIN-CONTAINING PROTEIN"/>
    <property type="match status" value="1"/>
</dbReference>
<name>A0A8H4X219_9HYPO</name>
<evidence type="ECO:0000313" key="5">
    <source>
        <dbReference type="Proteomes" id="UP000622797"/>
    </source>
</evidence>
<dbReference type="Pfam" id="PF06985">
    <property type="entry name" value="HET"/>
    <property type="match status" value="1"/>
</dbReference>
<dbReference type="InterPro" id="IPR058525">
    <property type="entry name" value="DUF8212"/>
</dbReference>
<gene>
    <name evidence="4" type="ORF">FSARC_11032</name>
</gene>
<dbReference type="OrthoDB" id="194358at2759"/>
<keyword evidence="5" id="KW-1185">Reference proteome</keyword>
<comment type="caution">
    <text evidence="4">The sequence shown here is derived from an EMBL/GenBank/DDBJ whole genome shotgun (WGS) entry which is preliminary data.</text>
</comment>
<protein>
    <recommendedName>
        <fullName evidence="6">Heterokaryon incompatibility domain-containing protein</fullName>
    </recommendedName>
</protein>
<dbReference type="Proteomes" id="UP000622797">
    <property type="component" value="Unassembled WGS sequence"/>
</dbReference>
<evidence type="ECO:0000313" key="4">
    <source>
        <dbReference type="EMBL" id="KAF4958415.1"/>
    </source>
</evidence>
<sequence>MRLIHTKTFQLEEFYGETPEYAILSHTWAHDEATYQDWQGNLELFQLKKGHQKIRRACEQARKDGITYLWCDTNCIDKSSSSEVSEAINSMFTWYKNSAVCYAYLDDVQPIDNNAFDPMQHFRKARWFTRGWTLPELLAPTSVVFFAQDWTSIGTRVTLRNAISFITKIDHKYLDCTFYKASAGERMSWLSRRETTRIEDIAYCMLGIFDVNMQVVYGEGERAFIRLQEEIIRVSNDQTLFCWEWDDRYVPDTWASILSPSPKTFIDSSVYSEWPVHEANTYSMTNAGLSIKLPVMNTITESVEQWLILLNARRESAMDQQVALLVNRLPGKDRCTRSRVPACPVPILTVMQPKEKSMFIAGSRERYGVKQRFESFGNFEVLVTLDSGEISYDSITSFPKLESGTLSLQSWDQAGHYGRVFAIQGVQTLKKNDKRASVFICTVVFGLKVKGSQTEWCCKIRSIKDSQGASITPEQAVREDEEEIRKEFAKTGAFDSIFSKERDGTIDTVRKPEFDLLTSVSMSAGVKTNLSPMLAVAHLQLARIVNAATVAPWDEGYRSRGEEVQDEQEKASEVSETKAAKPPKPPKPFKLGDDFKQKSLALDRWLSAIE</sequence>
<reference evidence="4" key="2">
    <citation type="submission" date="2020-05" db="EMBL/GenBank/DDBJ databases">
        <authorList>
            <person name="Kim H.-S."/>
            <person name="Proctor R.H."/>
            <person name="Brown D.W."/>
        </authorList>
    </citation>
    <scope>NUCLEOTIDE SEQUENCE</scope>
    <source>
        <strain evidence="4">NRRL 20472</strain>
    </source>
</reference>
<dbReference type="Pfam" id="PF26640">
    <property type="entry name" value="DUF8212"/>
    <property type="match status" value="1"/>
</dbReference>
<organism evidence="4 5">
    <name type="scientific">Fusarium sarcochroum</name>
    <dbReference type="NCBI Taxonomy" id="1208366"/>
    <lineage>
        <taxon>Eukaryota</taxon>
        <taxon>Fungi</taxon>
        <taxon>Dikarya</taxon>
        <taxon>Ascomycota</taxon>
        <taxon>Pezizomycotina</taxon>
        <taxon>Sordariomycetes</taxon>
        <taxon>Hypocreomycetidae</taxon>
        <taxon>Hypocreales</taxon>
        <taxon>Nectriaceae</taxon>
        <taxon>Fusarium</taxon>
        <taxon>Fusarium lateritium species complex</taxon>
    </lineage>
</organism>
<dbReference type="PANTHER" id="PTHR10622">
    <property type="entry name" value="HET DOMAIN-CONTAINING PROTEIN"/>
    <property type="match status" value="1"/>
</dbReference>
<evidence type="ECO:0008006" key="6">
    <source>
        <dbReference type="Google" id="ProtNLM"/>
    </source>
</evidence>
<accession>A0A8H4X219</accession>
<reference evidence="4" key="1">
    <citation type="journal article" date="2020" name="BMC Genomics">
        <title>Correction to: Identification and distribution of gene clusters required for synthesis of sphingolipid metabolism inhibitors in diverse species of the filamentous fungus Fusarium.</title>
        <authorList>
            <person name="Kim H.S."/>
            <person name="Lohmar J.M."/>
            <person name="Busman M."/>
            <person name="Brown D.W."/>
            <person name="Naumann T.A."/>
            <person name="Divon H.H."/>
            <person name="Lysoe E."/>
            <person name="Uhlig S."/>
            <person name="Proctor R.H."/>
        </authorList>
    </citation>
    <scope>NUCLEOTIDE SEQUENCE</scope>
    <source>
        <strain evidence="4">NRRL 20472</strain>
    </source>
</reference>
<dbReference type="EMBL" id="JABEXW010000692">
    <property type="protein sequence ID" value="KAF4958415.1"/>
    <property type="molecule type" value="Genomic_DNA"/>
</dbReference>
<dbReference type="InterPro" id="IPR010730">
    <property type="entry name" value="HET"/>
</dbReference>
<feature type="region of interest" description="Disordered" evidence="1">
    <location>
        <begin position="558"/>
        <end position="593"/>
    </location>
</feature>
<evidence type="ECO:0000259" key="3">
    <source>
        <dbReference type="Pfam" id="PF26640"/>
    </source>
</evidence>